<reference evidence="5" key="1">
    <citation type="journal article" date="2022" name="G3 (Bethesda)">
        <title>Unveiling the complete genome sequence of Alicyclobacillus acidoterrestris DSM 3922T, a taint-producing strain.</title>
        <authorList>
            <person name="Leonardo I.C."/>
            <person name="Barreto Crespo M.T."/>
            <person name="Gaspar F.B."/>
        </authorList>
    </citation>
    <scope>NUCLEOTIDE SEQUENCE [LARGE SCALE GENOMIC DNA]</scope>
    <source>
        <strain evidence="5">DSM 3922</strain>
    </source>
</reference>
<organism evidence="4 5">
    <name type="scientific">Alicyclobacillus acidoterrestris (strain ATCC 49025 / DSM 3922 / CIP 106132 / NCIMB 13137 / GD3B)</name>
    <dbReference type="NCBI Taxonomy" id="1356854"/>
    <lineage>
        <taxon>Bacteria</taxon>
        <taxon>Bacillati</taxon>
        <taxon>Bacillota</taxon>
        <taxon>Bacilli</taxon>
        <taxon>Bacillales</taxon>
        <taxon>Alicyclobacillaceae</taxon>
        <taxon>Alicyclobacillus</taxon>
    </lineage>
</organism>
<dbReference type="GO" id="GO:0016491">
    <property type="term" value="F:oxidoreductase activity"/>
    <property type="evidence" value="ECO:0007669"/>
    <property type="project" value="UniProtKB-KW"/>
</dbReference>
<keyword evidence="1" id="KW-0285">Flavoprotein</keyword>
<dbReference type="AlphaFoldDB" id="T0DNB1"/>
<dbReference type="InterPro" id="IPR016166">
    <property type="entry name" value="FAD-bd_PCMH"/>
</dbReference>
<accession>T0DNB1</accession>
<dbReference type="InterPro" id="IPR016169">
    <property type="entry name" value="FAD-bd_PCMH_sub2"/>
</dbReference>
<gene>
    <name evidence="4" type="ORF">K1I37_14205</name>
</gene>
<dbReference type="EMBL" id="CP080467">
    <property type="protein sequence ID" value="UNO47831.1"/>
    <property type="molecule type" value="Genomic_DNA"/>
</dbReference>
<dbReference type="STRING" id="1356854.N007_19305"/>
<evidence type="ECO:0000313" key="4">
    <source>
        <dbReference type="EMBL" id="UNO47831.1"/>
    </source>
</evidence>
<dbReference type="Gene3D" id="3.30.43.10">
    <property type="entry name" value="Uridine Diphospho-n-acetylenolpyruvylglucosamine Reductase, domain 2"/>
    <property type="match status" value="1"/>
</dbReference>
<dbReference type="InterPro" id="IPR005107">
    <property type="entry name" value="CO_DH_flav_C"/>
</dbReference>
<dbReference type="eggNOG" id="COG1319">
    <property type="taxonomic scope" value="Bacteria"/>
</dbReference>
<keyword evidence="5" id="KW-1185">Reference proteome</keyword>
<dbReference type="Gene3D" id="3.30.390.50">
    <property type="entry name" value="CO dehydrogenase flavoprotein, C-terminal domain"/>
    <property type="match status" value="1"/>
</dbReference>
<name>T0DNB1_ALIAG</name>
<dbReference type="InterPro" id="IPR036318">
    <property type="entry name" value="FAD-bd_PCMH-like_sf"/>
</dbReference>
<dbReference type="GO" id="GO:0071949">
    <property type="term" value="F:FAD binding"/>
    <property type="evidence" value="ECO:0007669"/>
    <property type="project" value="InterPro"/>
</dbReference>
<dbReference type="InterPro" id="IPR051312">
    <property type="entry name" value="Diverse_Substr_Oxidored"/>
</dbReference>
<dbReference type="SUPFAM" id="SSF55447">
    <property type="entry name" value="CO dehydrogenase flavoprotein C-terminal domain-like"/>
    <property type="match status" value="1"/>
</dbReference>
<proteinExistence type="predicted"/>
<dbReference type="PROSITE" id="PS51387">
    <property type="entry name" value="FAD_PCMH"/>
    <property type="match status" value="1"/>
</dbReference>
<dbReference type="SMART" id="SM01092">
    <property type="entry name" value="CO_deh_flav_C"/>
    <property type="match status" value="1"/>
</dbReference>
<dbReference type="PANTHER" id="PTHR42659">
    <property type="entry name" value="XANTHINE DEHYDROGENASE SUBUNIT C-RELATED"/>
    <property type="match status" value="1"/>
</dbReference>
<accession>A0A9E6ZJD5</accession>
<dbReference type="Proteomes" id="UP000829401">
    <property type="component" value="Chromosome"/>
</dbReference>
<keyword evidence="2" id="KW-0274">FAD</keyword>
<evidence type="ECO:0000256" key="1">
    <source>
        <dbReference type="ARBA" id="ARBA00022630"/>
    </source>
</evidence>
<evidence type="ECO:0000256" key="3">
    <source>
        <dbReference type="ARBA" id="ARBA00023002"/>
    </source>
</evidence>
<keyword evidence="3" id="KW-0560">Oxidoreductase</keyword>
<dbReference type="InterPro" id="IPR016167">
    <property type="entry name" value="FAD-bd_PCMH_sub1"/>
</dbReference>
<dbReference type="KEGG" id="aaco:K1I37_14205"/>
<dbReference type="PANTHER" id="PTHR42659:SF2">
    <property type="entry name" value="XANTHINE DEHYDROGENASE SUBUNIT C-RELATED"/>
    <property type="match status" value="1"/>
</dbReference>
<dbReference type="Pfam" id="PF03450">
    <property type="entry name" value="CO_deh_flav_C"/>
    <property type="match status" value="1"/>
</dbReference>
<sequence length="282" mass="31909">MIPIDFQYVTAHSVTEAIRQYNQFSKSDMSTRYYSGGTEIITLARLHQLTMDAVIDIKPIPAAQVFSVVEEKLFLGAALTLSQITSHPMMSSAFPLLQATVNEIADQTARNKITLGGNLCGDIIYREAVLPLLVCDSKVRIAGPNGAKEEPIHRIFRRTMQLKPGEFIVQIATDKIYRCAPFFHVKRRKMGEVGYPIVSAAAIRVHGNVRIALSGVCPFPFRSRTMEDWLNQKHIPVHQRVEEAIRIIPQEFILNDYEASREYRRFVLRTVLEETLHQLGSA</sequence>
<dbReference type="OrthoDB" id="9774454at2"/>
<evidence type="ECO:0000313" key="5">
    <source>
        <dbReference type="Proteomes" id="UP000829401"/>
    </source>
</evidence>
<dbReference type="Pfam" id="PF00941">
    <property type="entry name" value="FAD_binding_5"/>
    <property type="match status" value="1"/>
</dbReference>
<evidence type="ECO:0000256" key="2">
    <source>
        <dbReference type="ARBA" id="ARBA00022827"/>
    </source>
</evidence>
<protein>
    <submittedName>
        <fullName evidence="4">FAD binding domain-containing protein</fullName>
    </submittedName>
</protein>
<dbReference type="InterPro" id="IPR036683">
    <property type="entry name" value="CO_DH_flav_C_dom_sf"/>
</dbReference>
<dbReference type="Gene3D" id="3.30.465.10">
    <property type="match status" value="1"/>
</dbReference>
<dbReference type="RefSeq" id="WP_021295013.1">
    <property type="nucleotide sequence ID" value="NZ_AURB01000027.1"/>
</dbReference>
<dbReference type="SUPFAM" id="SSF56176">
    <property type="entry name" value="FAD-binding/transporter-associated domain-like"/>
    <property type="match status" value="1"/>
</dbReference>
<dbReference type="InterPro" id="IPR002346">
    <property type="entry name" value="Mopterin_DH_FAD-bd"/>
</dbReference>